<keyword evidence="6" id="KW-0411">Iron-sulfur</keyword>
<accession>A0A163Y9M0</accession>
<keyword evidence="5" id="KW-0408">Iron</keyword>
<dbReference type="GO" id="GO:0016491">
    <property type="term" value="F:oxidoreductase activity"/>
    <property type="evidence" value="ECO:0007669"/>
    <property type="project" value="UniProtKB-KW"/>
</dbReference>
<dbReference type="CDD" id="cd06185">
    <property type="entry name" value="PDR_like"/>
    <property type="match status" value="1"/>
</dbReference>
<sequence length="318" mass="34091">MSAVPITKVRTIVDKIEDGGAGIKVFSLVDPDHWELPPFKPGAHIDLHLPGGLVRTYSLCNDPADDKRYVVAVKREVEGRGGSIVLHDEVKVGDTIGVMLPRGGLDLSTEVTRFTFVGGGIGVTPFLSAAAWLKRMGRSKFTLHMIARGEPPLADLLAPLRKSGHVVIHDTSSGQRPDIAALVGRPLSDVALACCGPDSMIDDFEQASRDWPADRVHIERFVPPPLPVDPDAKPYVLALAKSKREIVVAAGQTMLSALTDIGIDVPASCCGGICGSCKVDWLEGQPVHRDRVLSPAERERSLLVCVAGSAKDRLVLDL</sequence>
<dbReference type="EMBL" id="LVYV01000034">
    <property type="protein sequence ID" value="KZD21985.1"/>
    <property type="molecule type" value="Genomic_DNA"/>
</dbReference>
<gene>
    <name evidence="9" type="ORF">A4A58_12855</name>
</gene>
<reference evidence="9 10" key="1">
    <citation type="submission" date="2016-03" db="EMBL/GenBank/DDBJ databases">
        <title>Microsymbionts genomes from the relict species Vavilovia formosa (Stev.) Fed.</title>
        <authorList>
            <person name="Kopat V."/>
            <person name="Chirak E."/>
            <person name="Kimeklis A."/>
            <person name="Andronov E."/>
        </authorList>
    </citation>
    <scope>NUCLEOTIDE SEQUENCE [LARGE SCALE GENOMIC DNA]</scope>
    <source>
        <strain evidence="9 10">Vaf07</strain>
    </source>
</reference>
<dbReference type="PROSITE" id="PS51085">
    <property type="entry name" value="2FE2S_FER_2"/>
    <property type="match status" value="1"/>
</dbReference>
<dbReference type="AlphaFoldDB" id="A0A163Y9M0"/>
<keyword evidence="2" id="KW-0001">2Fe-2S</keyword>
<dbReference type="InterPro" id="IPR017938">
    <property type="entry name" value="Riboflavin_synthase-like_b-brl"/>
</dbReference>
<evidence type="ECO:0000256" key="6">
    <source>
        <dbReference type="ARBA" id="ARBA00023014"/>
    </source>
</evidence>
<dbReference type="OrthoDB" id="9792185at2"/>
<keyword evidence="4" id="KW-0560">Oxidoreductase</keyword>
<dbReference type="PANTHER" id="PTHR47354:SF1">
    <property type="entry name" value="CARNITINE MONOOXYGENASE REDUCTASE SUBUNIT"/>
    <property type="match status" value="1"/>
</dbReference>
<evidence type="ECO:0000313" key="9">
    <source>
        <dbReference type="EMBL" id="KZD21985.1"/>
    </source>
</evidence>
<dbReference type="CDD" id="cd00207">
    <property type="entry name" value="fer2"/>
    <property type="match status" value="1"/>
</dbReference>
<dbReference type="InterPro" id="IPR017927">
    <property type="entry name" value="FAD-bd_FR_type"/>
</dbReference>
<feature type="domain" description="FAD-binding FR-type" evidence="8">
    <location>
        <begin position="1"/>
        <end position="108"/>
    </location>
</feature>
<evidence type="ECO:0000256" key="1">
    <source>
        <dbReference type="ARBA" id="ARBA00022630"/>
    </source>
</evidence>
<keyword evidence="10" id="KW-1185">Reference proteome</keyword>
<organism evidence="9 10">
    <name type="scientific">Tardiphaga robiniae</name>
    <dbReference type="NCBI Taxonomy" id="943830"/>
    <lineage>
        <taxon>Bacteria</taxon>
        <taxon>Pseudomonadati</taxon>
        <taxon>Pseudomonadota</taxon>
        <taxon>Alphaproteobacteria</taxon>
        <taxon>Hyphomicrobiales</taxon>
        <taxon>Nitrobacteraceae</taxon>
        <taxon>Tardiphaga</taxon>
    </lineage>
</organism>
<evidence type="ECO:0000256" key="5">
    <source>
        <dbReference type="ARBA" id="ARBA00023004"/>
    </source>
</evidence>
<dbReference type="InterPro" id="IPR050415">
    <property type="entry name" value="MRET"/>
</dbReference>
<proteinExistence type="predicted"/>
<dbReference type="Gene3D" id="2.40.30.10">
    <property type="entry name" value="Translation factors"/>
    <property type="match status" value="1"/>
</dbReference>
<dbReference type="RefSeq" id="WP_068736156.1">
    <property type="nucleotide sequence ID" value="NZ_LVYV01000034.1"/>
</dbReference>
<evidence type="ECO:0000256" key="2">
    <source>
        <dbReference type="ARBA" id="ARBA00022714"/>
    </source>
</evidence>
<dbReference type="Gene3D" id="3.40.50.80">
    <property type="entry name" value="Nucleotide-binding domain of ferredoxin-NADP reductase (FNR) module"/>
    <property type="match status" value="1"/>
</dbReference>
<dbReference type="Pfam" id="PF00111">
    <property type="entry name" value="Fer2"/>
    <property type="match status" value="1"/>
</dbReference>
<dbReference type="InterPro" id="IPR001041">
    <property type="entry name" value="2Fe-2S_ferredoxin-type"/>
</dbReference>
<name>A0A163Y9M0_9BRAD</name>
<dbReference type="STRING" id="943830.A4A58_12855"/>
<dbReference type="SUPFAM" id="SSF63380">
    <property type="entry name" value="Riboflavin synthase domain-like"/>
    <property type="match status" value="1"/>
</dbReference>
<evidence type="ECO:0000256" key="3">
    <source>
        <dbReference type="ARBA" id="ARBA00022723"/>
    </source>
</evidence>
<evidence type="ECO:0000256" key="4">
    <source>
        <dbReference type="ARBA" id="ARBA00023002"/>
    </source>
</evidence>
<dbReference type="PROSITE" id="PS51384">
    <property type="entry name" value="FAD_FR"/>
    <property type="match status" value="1"/>
</dbReference>
<protein>
    <submittedName>
        <fullName evidence="9">Oxidoreductase</fullName>
    </submittedName>
</protein>
<dbReference type="InterPro" id="IPR036010">
    <property type="entry name" value="2Fe-2S_ferredoxin-like_sf"/>
</dbReference>
<dbReference type="Gene3D" id="3.10.20.30">
    <property type="match status" value="1"/>
</dbReference>
<comment type="caution">
    <text evidence="9">The sequence shown here is derived from an EMBL/GenBank/DDBJ whole genome shotgun (WGS) entry which is preliminary data.</text>
</comment>
<dbReference type="GO" id="GO:0051537">
    <property type="term" value="F:2 iron, 2 sulfur cluster binding"/>
    <property type="evidence" value="ECO:0007669"/>
    <property type="project" value="UniProtKB-KW"/>
</dbReference>
<dbReference type="InterPro" id="IPR012675">
    <property type="entry name" value="Beta-grasp_dom_sf"/>
</dbReference>
<dbReference type="SUPFAM" id="SSF52343">
    <property type="entry name" value="Ferredoxin reductase-like, C-terminal NADP-linked domain"/>
    <property type="match status" value="1"/>
</dbReference>
<dbReference type="GO" id="GO:0046872">
    <property type="term" value="F:metal ion binding"/>
    <property type="evidence" value="ECO:0007669"/>
    <property type="project" value="UniProtKB-KW"/>
</dbReference>
<evidence type="ECO:0000259" key="7">
    <source>
        <dbReference type="PROSITE" id="PS51085"/>
    </source>
</evidence>
<dbReference type="InterPro" id="IPR039261">
    <property type="entry name" value="FNR_nucleotide-bd"/>
</dbReference>
<dbReference type="Proteomes" id="UP000076574">
    <property type="component" value="Unassembled WGS sequence"/>
</dbReference>
<evidence type="ECO:0000259" key="8">
    <source>
        <dbReference type="PROSITE" id="PS51384"/>
    </source>
</evidence>
<evidence type="ECO:0000313" key="10">
    <source>
        <dbReference type="Proteomes" id="UP000076574"/>
    </source>
</evidence>
<feature type="domain" description="2Fe-2S ferredoxin-type" evidence="7">
    <location>
        <begin position="235"/>
        <end position="318"/>
    </location>
</feature>
<keyword evidence="3" id="KW-0479">Metal-binding</keyword>
<dbReference type="PRINTS" id="PR00409">
    <property type="entry name" value="PHDIOXRDTASE"/>
</dbReference>
<keyword evidence="1" id="KW-0285">Flavoprotein</keyword>
<dbReference type="SUPFAM" id="SSF54292">
    <property type="entry name" value="2Fe-2S ferredoxin-like"/>
    <property type="match status" value="1"/>
</dbReference>
<dbReference type="PANTHER" id="PTHR47354">
    <property type="entry name" value="NADH OXIDOREDUCTASE HCR"/>
    <property type="match status" value="1"/>
</dbReference>